<accession>A0A6J7X240</accession>
<reference evidence="1" key="1">
    <citation type="submission" date="2020-05" db="EMBL/GenBank/DDBJ databases">
        <authorList>
            <person name="Chiriac C."/>
            <person name="Salcher M."/>
            <person name="Ghai R."/>
            <person name="Kavagutti S V."/>
        </authorList>
    </citation>
    <scope>NUCLEOTIDE SEQUENCE</scope>
</reference>
<gene>
    <name evidence="1" type="ORF">UFOVP244_143</name>
</gene>
<organism evidence="1">
    <name type="scientific">uncultured Caudovirales phage</name>
    <dbReference type="NCBI Taxonomy" id="2100421"/>
    <lineage>
        <taxon>Viruses</taxon>
        <taxon>Duplodnaviria</taxon>
        <taxon>Heunggongvirae</taxon>
        <taxon>Uroviricota</taxon>
        <taxon>Caudoviricetes</taxon>
        <taxon>Peduoviridae</taxon>
        <taxon>Maltschvirus</taxon>
        <taxon>Maltschvirus maltsch</taxon>
    </lineage>
</organism>
<proteinExistence type="predicted"/>
<protein>
    <submittedName>
        <fullName evidence="1">Uncharacterized protein</fullName>
    </submittedName>
</protein>
<evidence type="ECO:0000313" key="1">
    <source>
        <dbReference type="EMBL" id="CAB5221353.1"/>
    </source>
</evidence>
<name>A0A6J7X240_9CAUD</name>
<sequence>MVVIIQTKLYEIGDMDICSECRQTAVTKLREHVPGHLSDVFGVPVLTQFPGILVGGSKVCDNCLSGK</sequence>
<dbReference type="EMBL" id="LR798292">
    <property type="protein sequence ID" value="CAB5221353.1"/>
    <property type="molecule type" value="Genomic_DNA"/>
</dbReference>